<evidence type="ECO:0000313" key="2">
    <source>
        <dbReference type="Proteomes" id="UP001060215"/>
    </source>
</evidence>
<gene>
    <name evidence="1" type="ORF">LOK49_LG08G00319</name>
</gene>
<sequence length="143" mass="16187">MQIATIQTLQKDLDLGFLLFFFSIYGNCVPVSHLDIEQLKDETSQMVKAERQICAQILEKQRKIASMESGSSTLSQVLIVLQKNIDEAVEKLKSRGIEVFGVVCQVFVAQQRKNLVERLFRLTLGSLTTSLGPFISKHYDSNY</sequence>
<accession>A0ACC0GXA6</accession>
<keyword evidence="2" id="KW-1185">Reference proteome</keyword>
<protein>
    <submittedName>
        <fullName evidence="1">Uncharacterized protein</fullName>
    </submittedName>
</protein>
<dbReference type="Proteomes" id="UP001060215">
    <property type="component" value="Chromosome 9"/>
</dbReference>
<dbReference type="EMBL" id="CM045766">
    <property type="protein sequence ID" value="KAI8005067.1"/>
    <property type="molecule type" value="Genomic_DNA"/>
</dbReference>
<organism evidence="1 2">
    <name type="scientific">Camellia lanceoleosa</name>
    <dbReference type="NCBI Taxonomy" id="1840588"/>
    <lineage>
        <taxon>Eukaryota</taxon>
        <taxon>Viridiplantae</taxon>
        <taxon>Streptophyta</taxon>
        <taxon>Embryophyta</taxon>
        <taxon>Tracheophyta</taxon>
        <taxon>Spermatophyta</taxon>
        <taxon>Magnoliopsida</taxon>
        <taxon>eudicotyledons</taxon>
        <taxon>Gunneridae</taxon>
        <taxon>Pentapetalae</taxon>
        <taxon>asterids</taxon>
        <taxon>Ericales</taxon>
        <taxon>Theaceae</taxon>
        <taxon>Camellia</taxon>
    </lineage>
</organism>
<proteinExistence type="predicted"/>
<comment type="caution">
    <text evidence="1">The sequence shown here is derived from an EMBL/GenBank/DDBJ whole genome shotgun (WGS) entry which is preliminary data.</text>
</comment>
<evidence type="ECO:0000313" key="1">
    <source>
        <dbReference type="EMBL" id="KAI8005067.1"/>
    </source>
</evidence>
<reference evidence="1 2" key="1">
    <citation type="journal article" date="2022" name="Plant J.">
        <title>Chromosome-level genome of Camellia lanceoleosa provides a valuable resource for understanding genome evolution and self-incompatibility.</title>
        <authorList>
            <person name="Gong W."/>
            <person name="Xiao S."/>
            <person name="Wang L."/>
            <person name="Liao Z."/>
            <person name="Chang Y."/>
            <person name="Mo W."/>
            <person name="Hu G."/>
            <person name="Li W."/>
            <person name="Zhao G."/>
            <person name="Zhu H."/>
            <person name="Hu X."/>
            <person name="Ji K."/>
            <person name="Xiang X."/>
            <person name="Song Q."/>
            <person name="Yuan D."/>
            <person name="Jin S."/>
            <person name="Zhang L."/>
        </authorList>
    </citation>
    <scope>NUCLEOTIDE SEQUENCE [LARGE SCALE GENOMIC DNA]</scope>
    <source>
        <strain evidence="1">SQ_2022a</strain>
    </source>
</reference>
<name>A0ACC0GXA6_9ERIC</name>